<comment type="caution">
    <text evidence="6">The sequence shown here is derived from an EMBL/GenBank/DDBJ whole genome shotgun (WGS) entry which is preliminary data.</text>
</comment>
<dbReference type="GO" id="GO:0016740">
    <property type="term" value="F:transferase activity"/>
    <property type="evidence" value="ECO:0007669"/>
    <property type="project" value="UniProtKB-KW"/>
</dbReference>
<dbReference type="GeneID" id="68286880"/>
<dbReference type="AlphaFoldDB" id="A0A9P3FCJ8"/>
<gene>
    <name evidence="6" type="ORF">CKM354_000130500</name>
</gene>
<evidence type="ECO:0000313" key="7">
    <source>
        <dbReference type="Proteomes" id="UP000825890"/>
    </source>
</evidence>
<dbReference type="SUPFAM" id="SSF53383">
    <property type="entry name" value="PLP-dependent transferases"/>
    <property type="match status" value="1"/>
</dbReference>
<sequence>MGKNETPPSLDATLSATLAKRKKNHTIRKLTTFPSTTADFSSNDFLSLATCPKLRNAYLQELSQDPILTSHLGSGGSRLLDGNSTYAEDLEKQISQFHSAPCGLLCNSGYDANTGLFSCLPQKGDYIVYDEYIHASVHDGMRLSRAKETRFFPHNDLRALRSVLEQILEEDENIRNGESNIFLAVEAVYSMDGDMVPLQEVVRLRNELFPPPKKTSDTSGCSTNCHIIIDEAHSTGWVGPKGRGLVSEFGLENECLIRLHTFGKAMAANGAILLCSSEVLREYLINYARPMIYTTFMSYPNLAAIKASYGVLMSGQGDMLAANLRKLMRILYERLREAESALELGIEEKHLLRCPVEMPETPIFAVLSSEPKALAAYCQQQGSVVRGIVPPTVPLGTERIRVCLHAGNTVEEIEGLVRCIRAWTVQRKRELEKAGRGRL</sequence>
<accession>A0A9P3FCJ8</accession>
<dbReference type="InterPro" id="IPR015422">
    <property type="entry name" value="PyrdxlP-dep_Trfase_small"/>
</dbReference>
<dbReference type="Proteomes" id="UP000825890">
    <property type="component" value="Unassembled WGS sequence"/>
</dbReference>
<dbReference type="InterPro" id="IPR050087">
    <property type="entry name" value="AON_synthase_class-II"/>
</dbReference>
<dbReference type="InterPro" id="IPR015424">
    <property type="entry name" value="PyrdxlP-dep_Trfase"/>
</dbReference>
<dbReference type="Pfam" id="PF00155">
    <property type="entry name" value="Aminotran_1_2"/>
    <property type="match status" value="1"/>
</dbReference>
<feature type="domain" description="Aminotransferase class I/classII large" evidence="5">
    <location>
        <begin position="39"/>
        <end position="418"/>
    </location>
</feature>
<evidence type="ECO:0000256" key="1">
    <source>
        <dbReference type="ARBA" id="ARBA00001933"/>
    </source>
</evidence>
<evidence type="ECO:0000259" key="5">
    <source>
        <dbReference type="Pfam" id="PF00155"/>
    </source>
</evidence>
<dbReference type="GO" id="GO:0009102">
    <property type="term" value="P:biotin biosynthetic process"/>
    <property type="evidence" value="ECO:0007669"/>
    <property type="project" value="TreeGrafter"/>
</dbReference>
<evidence type="ECO:0000256" key="4">
    <source>
        <dbReference type="ARBA" id="ARBA00022898"/>
    </source>
</evidence>
<keyword evidence="3" id="KW-0808">Transferase</keyword>
<dbReference type="RefSeq" id="XP_044652361.1">
    <property type="nucleotide sequence ID" value="XM_044796426.1"/>
</dbReference>
<evidence type="ECO:0000313" key="6">
    <source>
        <dbReference type="EMBL" id="GIZ37874.1"/>
    </source>
</evidence>
<evidence type="ECO:0000256" key="3">
    <source>
        <dbReference type="ARBA" id="ARBA00022679"/>
    </source>
</evidence>
<dbReference type="GO" id="GO:0030170">
    <property type="term" value="F:pyridoxal phosphate binding"/>
    <property type="evidence" value="ECO:0007669"/>
    <property type="project" value="InterPro"/>
</dbReference>
<keyword evidence="4" id="KW-0663">Pyridoxal phosphate</keyword>
<evidence type="ECO:0000256" key="2">
    <source>
        <dbReference type="ARBA" id="ARBA00010008"/>
    </source>
</evidence>
<protein>
    <recommendedName>
        <fullName evidence="5">Aminotransferase class I/classII large domain-containing protein</fullName>
    </recommendedName>
</protein>
<dbReference type="EMBL" id="BOLY01000001">
    <property type="protein sequence ID" value="GIZ37874.1"/>
    <property type="molecule type" value="Genomic_DNA"/>
</dbReference>
<dbReference type="OrthoDB" id="2382073at2759"/>
<comment type="cofactor">
    <cofactor evidence="1">
        <name>pyridoxal 5'-phosphate</name>
        <dbReference type="ChEBI" id="CHEBI:597326"/>
    </cofactor>
</comment>
<proteinExistence type="inferred from homology"/>
<keyword evidence="7" id="KW-1185">Reference proteome</keyword>
<comment type="similarity">
    <text evidence="2">Belongs to the class-II pyridoxal-phosphate-dependent aminotransferase family. BioF subfamily.</text>
</comment>
<dbReference type="InterPro" id="IPR015421">
    <property type="entry name" value="PyrdxlP-dep_Trfase_major"/>
</dbReference>
<dbReference type="Gene3D" id="3.40.640.10">
    <property type="entry name" value="Type I PLP-dependent aspartate aminotransferase-like (Major domain)"/>
    <property type="match status" value="1"/>
</dbReference>
<dbReference type="InterPro" id="IPR004839">
    <property type="entry name" value="Aminotransferase_I/II_large"/>
</dbReference>
<reference evidence="6 7" key="1">
    <citation type="submission" date="2021-01" db="EMBL/GenBank/DDBJ databases">
        <title>Cercospora kikuchii MAFF 305040 whole genome shotgun sequence.</title>
        <authorList>
            <person name="Kashiwa T."/>
            <person name="Suzuki T."/>
        </authorList>
    </citation>
    <scope>NUCLEOTIDE SEQUENCE [LARGE SCALE GENOMIC DNA]</scope>
    <source>
        <strain evidence="6 7">MAFF 305040</strain>
    </source>
</reference>
<organism evidence="6 7">
    <name type="scientific">Cercospora kikuchii</name>
    <dbReference type="NCBI Taxonomy" id="84275"/>
    <lineage>
        <taxon>Eukaryota</taxon>
        <taxon>Fungi</taxon>
        <taxon>Dikarya</taxon>
        <taxon>Ascomycota</taxon>
        <taxon>Pezizomycotina</taxon>
        <taxon>Dothideomycetes</taxon>
        <taxon>Dothideomycetidae</taxon>
        <taxon>Mycosphaerellales</taxon>
        <taxon>Mycosphaerellaceae</taxon>
        <taxon>Cercospora</taxon>
    </lineage>
</organism>
<dbReference type="PANTHER" id="PTHR13693:SF77">
    <property type="entry name" value="8-AMINO-7-OXONONANOATE SYNTHASE"/>
    <property type="match status" value="1"/>
</dbReference>
<name>A0A9P3FCJ8_9PEZI</name>
<dbReference type="Gene3D" id="3.90.1150.10">
    <property type="entry name" value="Aspartate Aminotransferase, domain 1"/>
    <property type="match status" value="1"/>
</dbReference>
<dbReference type="PANTHER" id="PTHR13693">
    <property type="entry name" value="CLASS II AMINOTRANSFERASE/8-AMINO-7-OXONONANOATE SYNTHASE"/>
    <property type="match status" value="1"/>
</dbReference>